<dbReference type="AlphaFoldDB" id="A0AAD7GKA6"/>
<dbReference type="Proteomes" id="UP001221757">
    <property type="component" value="Unassembled WGS sequence"/>
</dbReference>
<gene>
    <name evidence="1" type="ORF">B0H17DRAFT_1200785</name>
</gene>
<keyword evidence="2" id="KW-1185">Reference proteome</keyword>
<name>A0AAD7GKA6_MYCRO</name>
<sequence length="83" mass="9366">MQPQSTIANINVHPDKISYVCLPMGAILDNLLETLDAHSLMPNLCCLSIEYLNAGFDNVFHHYSVGPEVPLWLVEGLQEKQEW</sequence>
<accession>A0AAD7GKA6</accession>
<comment type="caution">
    <text evidence="1">The sequence shown here is derived from an EMBL/GenBank/DDBJ whole genome shotgun (WGS) entry which is preliminary data.</text>
</comment>
<evidence type="ECO:0000313" key="2">
    <source>
        <dbReference type="Proteomes" id="UP001221757"/>
    </source>
</evidence>
<reference evidence="1" key="1">
    <citation type="submission" date="2023-03" db="EMBL/GenBank/DDBJ databases">
        <title>Massive genome expansion in bonnet fungi (Mycena s.s.) driven by repeated elements and novel gene families across ecological guilds.</title>
        <authorList>
            <consortium name="Lawrence Berkeley National Laboratory"/>
            <person name="Harder C.B."/>
            <person name="Miyauchi S."/>
            <person name="Viragh M."/>
            <person name="Kuo A."/>
            <person name="Thoen E."/>
            <person name="Andreopoulos B."/>
            <person name="Lu D."/>
            <person name="Skrede I."/>
            <person name="Drula E."/>
            <person name="Henrissat B."/>
            <person name="Morin E."/>
            <person name="Kohler A."/>
            <person name="Barry K."/>
            <person name="LaButti K."/>
            <person name="Morin E."/>
            <person name="Salamov A."/>
            <person name="Lipzen A."/>
            <person name="Mereny Z."/>
            <person name="Hegedus B."/>
            <person name="Baldrian P."/>
            <person name="Stursova M."/>
            <person name="Weitz H."/>
            <person name="Taylor A."/>
            <person name="Grigoriev I.V."/>
            <person name="Nagy L.G."/>
            <person name="Martin F."/>
            <person name="Kauserud H."/>
        </authorList>
    </citation>
    <scope>NUCLEOTIDE SEQUENCE</scope>
    <source>
        <strain evidence="1">CBHHK067</strain>
    </source>
</reference>
<dbReference type="EMBL" id="JARKIE010000055">
    <property type="protein sequence ID" value="KAJ7691930.1"/>
    <property type="molecule type" value="Genomic_DNA"/>
</dbReference>
<protein>
    <submittedName>
        <fullName evidence="1">Uncharacterized protein</fullName>
    </submittedName>
</protein>
<evidence type="ECO:0000313" key="1">
    <source>
        <dbReference type="EMBL" id="KAJ7691930.1"/>
    </source>
</evidence>
<organism evidence="1 2">
    <name type="scientific">Mycena rosella</name>
    <name type="common">Pink bonnet</name>
    <name type="synonym">Agaricus rosellus</name>
    <dbReference type="NCBI Taxonomy" id="1033263"/>
    <lineage>
        <taxon>Eukaryota</taxon>
        <taxon>Fungi</taxon>
        <taxon>Dikarya</taxon>
        <taxon>Basidiomycota</taxon>
        <taxon>Agaricomycotina</taxon>
        <taxon>Agaricomycetes</taxon>
        <taxon>Agaricomycetidae</taxon>
        <taxon>Agaricales</taxon>
        <taxon>Marasmiineae</taxon>
        <taxon>Mycenaceae</taxon>
        <taxon>Mycena</taxon>
    </lineage>
</organism>
<proteinExistence type="predicted"/>